<sequence>MAAPAPSPSGSSSSSSSSAHSLSPAHLPSTLNASTLIRAIRKALETFFGDAGAGTCGGALACRYYSPKTGMAIIRCAREAARTVWAAITMINELEGRRVRIAVVHCSGTIKKTQMRAIEMDKKVIFFLRRHNASSERRADVERQRALFAMFQTQPGNINTAEALSNTAALPAGSAGAKEPVPNVEAKGGVAAQNRKRKREGQNRAADGGRETSQPLDEETKKELDASMKAIMAIQQ</sequence>
<dbReference type="STRING" id="1037660.A0A066WFA2"/>
<name>A0A066WFA2_TILAU</name>
<keyword evidence="2" id="KW-0819">tRNA processing</keyword>
<dbReference type="Proteomes" id="UP000027361">
    <property type="component" value="Unassembled WGS sequence"/>
</dbReference>
<dbReference type="GO" id="GO:0001682">
    <property type="term" value="P:tRNA 5'-leader removal"/>
    <property type="evidence" value="ECO:0007669"/>
    <property type="project" value="InterPro"/>
</dbReference>
<dbReference type="SUPFAM" id="SSF160350">
    <property type="entry name" value="Rnp2-like"/>
    <property type="match status" value="1"/>
</dbReference>
<evidence type="ECO:0000256" key="3">
    <source>
        <dbReference type="SAM" id="MobiDB-lite"/>
    </source>
</evidence>
<dbReference type="GO" id="GO:0033204">
    <property type="term" value="F:ribonuclease P RNA binding"/>
    <property type="evidence" value="ECO:0007669"/>
    <property type="project" value="TreeGrafter"/>
</dbReference>
<protein>
    <submittedName>
        <fullName evidence="4">Uncharacterized protein</fullName>
    </submittedName>
</protein>
<feature type="region of interest" description="Disordered" evidence="3">
    <location>
        <begin position="1"/>
        <end position="23"/>
    </location>
</feature>
<evidence type="ECO:0000256" key="2">
    <source>
        <dbReference type="ARBA" id="ARBA00022694"/>
    </source>
</evidence>
<comment type="caution">
    <text evidence="4">The sequence shown here is derived from an EMBL/GenBank/DDBJ whole genome shotgun (WGS) entry which is preliminary data.</text>
</comment>
<reference evidence="4 5" key="1">
    <citation type="submission" date="2014-05" db="EMBL/GenBank/DDBJ databases">
        <title>Draft genome sequence of a rare smut relative, Tilletiaria anomala UBC 951.</title>
        <authorList>
            <consortium name="DOE Joint Genome Institute"/>
            <person name="Toome M."/>
            <person name="Kuo A."/>
            <person name="Henrissat B."/>
            <person name="Lipzen A."/>
            <person name="Tritt A."/>
            <person name="Yoshinaga Y."/>
            <person name="Zane M."/>
            <person name="Barry K."/>
            <person name="Grigoriev I.V."/>
            <person name="Spatafora J.W."/>
            <person name="Aimea M.C."/>
        </authorList>
    </citation>
    <scope>NUCLEOTIDE SEQUENCE [LARGE SCALE GENOMIC DNA]</scope>
    <source>
        <strain evidence="4 5">UBC 951</strain>
    </source>
</reference>
<dbReference type="OrthoDB" id="24745at2759"/>
<evidence type="ECO:0000313" key="5">
    <source>
        <dbReference type="Proteomes" id="UP000027361"/>
    </source>
</evidence>
<dbReference type="InParanoid" id="A0A066WFA2"/>
<dbReference type="GO" id="GO:0030681">
    <property type="term" value="C:multimeric ribonuclease P complex"/>
    <property type="evidence" value="ECO:0007669"/>
    <property type="project" value="TreeGrafter"/>
</dbReference>
<dbReference type="PANTHER" id="PTHR15441:SF2">
    <property type="entry name" value="RIBONUCLEASE P_MRP PROTEIN SUBUNIT POP5"/>
    <property type="match status" value="1"/>
</dbReference>
<dbReference type="InterPro" id="IPR002759">
    <property type="entry name" value="Pop5/Rpp14/Rnp2-like"/>
</dbReference>
<dbReference type="HOGENOM" id="CLU_1176112_0_0_1"/>
<dbReference type="GO" id="GO:0000172">
    <property type="term" value="C:ribonuclease MRP complex"/>
    <property type="evidence" value="ECO:0007669"/>
    <property type="project" value="TreeGrafter"/>
</dbReference>
<organism evidence="4 5">
    <name type="scientific">Tilletiaria anomala (strain ATCC 24038 / CBS 436.72 / UBC 951)</name>
    <dbReference type="NCBI Taxonomy" id="1037660"/>
    <lineage>
        <taxon>Eukaryota</taxon>
        <taxon>Fungi</taxon>
        <taxon>Dikarya</taxon>
        <taxon>Basidiomycota</taxon>
        <taxon>Ustilaginomycotina</taxon>
        <taxon>Exobasidiomycetes</taxon>
        <taxon>Georgefischeriales</taxon>
        <taxon>Tilletiariaceae</taxon>
        <taxon>Tilletiaria</taxon>
    </lineage>
</organism>
<dbReference type="InterPro" id="IPR038085">
    <property type="entry name" value="Rnp2-like_sf"/>
</dbReference>
<dbReference type="RefSeq" id="XP_013245294.1">
    <property type="nucleotide sequence ID" value="XM_013389840.1"/>
</dbReference>
<dbReference type="EMBL" id="JMSN01000010">
    <property type="protein sequence ID" value="KDN52446.1"/>
    <property type="molecule type" value="Genomic_DNA"/>
</dbReference>
<feature type="region of interest" description="Disordered" evidence="3">
    <location>
        <begin position="172"/>
        <end position="223"/>
    </location>
</feature>
<dbReference type="GeneID" id="25265582"/>
<proteinExistence type="inferred from homology"/>
<accession>A0A066WFA2</accession>
<dbReference type="PANTHER" id="PTHR15441">
    <property type="entry name" value="RIBONUCLEASE P PROTEIN SUBUNIT P14"/>
    <property type="match status" value="1"/>
</dbReference>
<comment type="similarity">
    <text evidence="1">Belongs to the eukaryotic/archaeal RNase P protein component 2 family.</text>
</comment>
<dbReference type="Pfam" id="PF01900">
    <property type="entry name" value="RNase_P_Rpp14"/>
    <property type="match status" value="1"/>
</dbReference>
<dbReference type="AlphaFoldDB" id="A0A066WFA2"/>
<evidence type="ECO:0000313" key="4">
    <source>
        <dbReference type="EMBL" id="KDN52446.1"/>
    </source>
</evidence>
<evidence type="ECO:0000256" key="1">
    <source>
        <dbReference type="ARBA" id="ARBA00010800"/>
    </source>
</evidence>
<dbReference type="Gene3D" id="3.30.70.3250">
    <property type="entry name" value="Ribonuclease P, Pop5 subunit"/>
    <property type="match status" value="1"/>
</dbReference>
<dbReference type="GO" id="GO:0005730">
    <property type="term" value="C:nucleolus"/>
    <property type="evidence" value="ECO:0007669"/>
    <property type="project" value="TreeGrafter"/>
</dbReference>
<gene>
    <name evidence="4" type="ORF">K437DRAFT_261375</name>
</gene>
<keyword evidence="5" id="KW-1185">Reference proteome</keyword>